<gene>
    <name evidence="1" type="ORF">FHR83_002189</name>
</gene>
<sequence length="371" mass="38479">MPLALVGNPSNRRVALFTAAVRRAGLPAPAIHPWREVLPAGHVPGPGTLVRIDSPGEDAEVDRLLRTLGSGRPATTARHGEILGMGAAFAGLGLALARIADGGGLPLSDPADILTMTDKRRCHALLSAAGVPVPPALALSPAAAPNAAASAPVHGYEALRAAMRAAGWGRVFVKPAHGSSASGVIAFAAAGRRVTAVTSVELSGGSLFNNLGVRRYDDESSIRTIVDLLAPDGLHVEQWFPKASLGDRVLDLRVVVIAGRPRHVVVRTSRSPMTNLHLGNARGDVGAVRAAAGERSWAAAMETCVRVAACFPRTLHVGVDLMFRVGWRDHAVAEVNAFGDLLPGVLADGQDTYDAQVAALLDGWADASCVS</sequence>
<dbReference type="NCBIfam" id="NF038074">
    <property type="entry name" value="fam_STM4014"/>
    <property type="match status" value="1"/>
</dbReference>
<evidence type="ECO:0008006" key="3">
    <source>
        <dbReference type="Google" id="ProtNLM"/>
    </source>
</evidence>
<accession>A0A7W5AED7</accession>
<dbReference type="RefSeq" id="WP_183218799.1">
    <property type="nucleotide sequence ID" value="NZ_BMPW01000008.1"/>
</dbReference>
<reference evidence="1 2" key="1">
    <citation type="submission" date="2020-08" db="EMBL/GenBank/DDBJ databases">
        <title>Genomic Encyclopedia of Type Strains, Phase III (KMG-III): the genomes of soil and plant-associated and newly described type strains.</title>
        <authorList>
            <person name="Whitman W."/>
        </authorList>
    </citation>
    <scope>NUCLEOTIDE SEQUENCE [LARGE SCALE GENOMIC DNA]</scope>
    <source>
        <strain evidence="1 2">CECT 3287</strain>
    </source>
</reference>
<keyword evidence="2" id="KW-1185">Reference proteome</keyword>
<evidence type="ECO:0000313" key="1">
    <source>
        <dbReference type="EMBL" id="MBB3094537.1"/>
    </source>
</evidence>
<dbReference type="SUPFAM" id="SSF56059">
    <property type="entry name" value="Glutathione synthetase ATP-binding domain-like"/>
    <property type="match status" value="1"/>
</dbReference>
<name>A0A7W5AED7_9ACTN</name>
<dbReference type="Proteomes" id="UP000590749">
    <property type="component" value="Unassembled WGS sequence"/>
</dbReference>
<dbReference type="EMBL" id="JACHXF010000003">
    <property type="protein sequence ID" value="MBB3094537.1"/>
    <property type="molecule type" value="Genomic_DNA"/>
</dbReference>
<evidence type="ECO:0000313" key="2">
    <source>
        <dbReference type="Proteomes" id="UP000590749"/>
    </source>
</evidence>
<organism evidence="1 2">
    <name type="scientific">Actinoplanes campanulatus</name>
    <dbReference type="NCBI Taxonomy" id="113559"/>
    <lineage>
        <taxon>Bacteria</taxon>
        <taxon>Bacillati</taxon>
        <taxon>Actinomycetota</taxon>
        <taxon>Actinomycetes</taxon>
        <taxon>Micromonosporales</taxon>
        <taxon>Micromonosporaceae</taxon>
        <taxon>Actinoplanes</taxon>
    </lineage>
</organism>
<comment type="caution">
    <text evidence="1">The sequence shown here is derived from an EMBL/GenBank/DDBJ whole genome shotgun (WGS) entry which is preliminary data.</text>
</comment>
<dbReference type="InterPro" id="IPR047778">
    <property type="entry name" value="STM4014-like"/>
</dbReference>
<protein>
    <recommendedName>
        <fullName evidence="3">ATP-grasp domain-containing protein</fullName>
    </recommendedName>
</protein>
<dbReference type="AlphaFoldDB" id="A0A7W5AED7"/>
<proteinExistence type="predicted"/>
<dbReference type="Gene3D" id="3.30.470.20">
    <property type="entry name" value="ATP-grasp fold, B domain"/>
    <property type="match status" value="1"/>
</dbReference>